<proteinExistence type="predicted"/>
<evidence type="ECO:0000313" key="2">
    <source>
        <dbReference type="EMBL" id="CTQ45481.1"/>
    </source>
</evidence>
<dbReference type="InterPro" id="IPR000835">
    <property type="entry name" value="HTH_MarR-typ"/>
</dbReference>
<dbReference type="PROSITE" id="PS50995">
    <property type="entry name" value="HTH_MARR_2"/>
    <property type="match status" value="1"/>
</dbReference>
<dbReference type="STRING" id="187304.B0E33_03685"/>
<evidence type="ECO:0000259" key="1">
    <source>
        <dbReference type="PROSITE" id="PS50995"/>
    </source>
</evidence>
<dbReference type="Proteomes" id="UP000048926">
    <property type="component" value="Unassembled WGS sequence"/>
</dbReference>
<dbReference type="GO" id="GO:0006950">
    <property type="term" value="P:response to stress"/>
    <property type="evidence" value="ECO:0007669"/>
    <property type="project" value="TreeGrafter"/>
</dbReference>
<dbReference type="SUPFAM" id="SSF46785">
    <property type="entry name" value="Winged helix' DNA-binding domain"/>
    <property type="match status" value="1"/>
</dbReference>
<gene>
    <name evidence="2" type="ORF">LAL4801_03933</name>
</gene>
<dbReference type="RefSeq" id="WP_023000044.1">
    <property type="nucleotide sequence ID" value="NZ_CP045617.1"/>
</dbReference>
<dbReference type="EMBL" id="CXST01000002">
    <property type="protein sequence ID" value="CTQ45481.1"/>
    <property type="molecule type" value="Genomic_DNA"/>
</dbReference>
<protein>
    <submittedName>
        <fullName evidence="2">Putative HTH-type transcriptional regulator/GBAA_1941/BAS1801</fullName>
    </submittedName>
</protein>
<dbReference type="InterPro" id="IPR036388">
    <property type="entry name" value="WH-like_DNA-bd_sf"/>
</dbReference>
<keyword evidence="3" id="KW-1185">Reference proteome</keyword>
<evidence type="ECO:0000313" key="3">
    <source>
        <dbReference type="Proteomes" id="UP000048926"/>
    </source>
</evidence>
<dbReference type="PRINTS" id="PR00598">
    <property type="entry name" value="HTHMARR"/>
</dbReference>
<feature type="domain" description="HTH marR-type" evidence="1">
    <location>
        <begin position="7"/>
        <end position="138"/>
    </location>
</feature>
<organism evidence="2 3">
    <name type="scientific">Roseibium aggregatum</name>
    <dbReference type="NCBI Taxonomy" id="187304"/>
    <lineage>
        <taxon>Bacteria</taxon>
        <taxon>Pseudomonadati</taxon>
        <taxon>Pseudomonadota</taxon>
        <taxon>Alphaproteobacteria</taxon>
        <taxon>Hyphomicrobiales</taxon>
        <taxon>Stappiaceae</taxon>
        <taxon>Roseibium</taxon>
    </lineage>
</organism>
<reference evidence="3" key="1">
    <citation type="submission" date="2015-07" db="EMBL/GenBank/DDBJ databases">
        <authorList>
            <person name="Rodrigo-Torres Lidia"/>
            <person name="Arahal R.David."/>
        </authorList>
    </citation>
    <scope>NUCLEOTIDE SEQUENCE [LARGE SCALE GENOMIC DNA]</scope>
    <source>
        <strain evidence="3">CECT 4801</strain>
    </source>
</reference>
<dbReference type="InterPro" id="IPR039422">
    <property type="entry name" value="MarR/SlyA-like"/>
</dbReference>
<dbReference type="OrthoDB" id="2287011at2"/>
<dbReference type="PANTHER" id="PTHR33164:SF105">
    <property type="entry name" value="TRANSCRIPTIONAL REPRESSOR PROTEIN-RELATED"/>
    <property type="match status" value="1"/>
</dbReference>
<dbReference type="Gene3D" id="1.10.10.10">
    <property type="entry name" value="Winged helix-like DNA-binding domain superfamily/Winged helix DNA-binding domain"/>
    <property type="match status" value="1"/>
</dbReference>
<dbReference type="PANTHER" id="PTHR33164">
    <property type="entry name" value="TRANSCRIPTIONAL REGULATOR, MARR FAMILY"/>
    <property type="match status" value="1"/>
</dbReference>
<dbReference type="Pfam" id="PF12802">
    <property type="entry name" value="MarR_2"/>
    <property type="match status" value="1"/>
</dbReference>
<dbReference type="GO" id="GO:0003700">
    <property type="term" value="F:DNA-binding transcription factor activity"/>
    <property type="evidence" value="ECO:0007669"/>
    <property type="project" value="InterPro"/>
</dbReference>
<name>A0A0M6Y909_9HYPH</name>
<dbReference type="InterPro" id="IPR036390">
    <property type="entry name" value="WH_DNA-bd_sf"/>
</dbReference>
<dbReference type="AlphaFoldDB" id="A0A0M6Y909"/>
<accession>A0A0M6Y909</accession>
<sequence>MEEDDFSLCVLDNARKAARAVSRHYDKLARQVGMTAGQFSVLVSIRKYEGVTTAALAKRLSMERTTLVRNVALLERKGLVASQPVRDGRSKQYRLTPKGAELLDTAVPLWRQAQADVKGHLGSDEFLRAIDTLKRLSEL</sequence>
<dbReference type="SMART" id="SM00347">
    <property type="entry name" value="HTH_MARR"/>
    <property type="match status" value="1"/>
</dbReference>